<comment type="caution">
    <text evidence="2">The sequence shown here is derived from an EMBL/GenBank/DDBJ whole genome shotgun (WGS) entry which is preliminary data.</text>
</comment>
<dbReference type="Gene3D" id="3.10.10.10">
    <property type="entry name" value="HIV Type 1 Reverse Transcriptase, subunit A, domain 1"/>
    <property type="match status" value="1"/>
</dbReference>
<dbReference type="InterPro" id="IPR043502">
    <property type="entry name" value="DNA/RNA_pol_sf"/>
</dbReference>
<dbReference type="CDD" id="cd01647">
    <property type="entry name" value="RT_LTR"/>
    <property type="match status" value="1"/>
</dbReference>
<reference evidence="2" key="1">
    <citation type="submission" date="2020-06" db="EMBL/GenBank/DDBJ databases">
        <authorList>
            <person name="Li T."/>
            <person name="Hu X."/>
            <person name="Zhang T."/>
            <person name="Song X."/>
            <person name="Zhang H."/>
            <person name="Dai N."/>
            <person name="Sheng W."/>
            <person name="Hou X."/>
            <person name="Wei L."/>
        </authorList>
    </citation>
    <scope>NUCLEOTIDE SEQUENCE</scope>
    <source>
        <strain evidence="2">G02</strain>
        <tissue evidence="2">Leaf</tissue>
    </source>
</reference>
<proteinExistence type="predicted"/>
<feature type="domain" description="Reverse transcriptase" evidence="1">
    <location>
        <begin position="128"/>
        <end position="307"/>
    </location>
</feature>
<evidence type="ECO:0000313" key="2">
    <source>
        <dbReference type="EMBL" id="KAL0330126.1"/>
    </source>
</evidence>
<dbReference type="InterPro" id="IPR051320">
    <property type="entry name" value="Viral_Replic_Matur_Polypro"/>
</dbReference>
<dbReference type="EMBL" id="JACGWJ010000022">
    <property type="protein sequence ID" value="KAL0330126.1"/>
    <property type="molecule type" value="Genomic_DNA"/>
</dbReference>
<name>A0AAW2MI31_SESRA</name>
<dbReference type="FunFam" id="3.30.70.270:FF:000020">
    <property type="entry name" value="Transposon Tf2-6 polyprotein-like Protein"/>
    <property type="match status" value="1"/>
</dbReference>
<dbReference type="CDD" id="cd00303">
    <property type="entry name" value="retropepsin_like"/>
    <property type="match status" value="1"/>
</dbReference>
<dbReference type="Pfam" id="PF00078">
    <property type="entry name" value="RVT_1"/>
    <property type="match status" value="1"/>
</dbReference>
<accession>A0AAW2MI31</accession>
<dbReference type="Gene3D" id="3.30.70.270">
    <property type="match status" value="2"/>
</dbReference>
<reference evidence="2" key="2">
    <citation type="journal article" date="2024" name="Plant">
        <title>Genomic evolution and insights into agronomic trait innovations of Sesamum species.</title>
        <authorList>
            <person name="Miao H."/>
            <person name="Wang L."/>
            <person name="Qu L."/>
            <person name="Liu H."/>
            <person name="Sun Y."/>
            <person name="Le M."/>
            <person name="Wang Q."/>
            <person name="Wei S."/>
            <person name="Zheng Y."/>
            <person name="Lin W."/>
            <person name="Duan Y."/>
            <person name="Cao H."/>
            <person name="Xiong S."/>
            <person name="Wang X."/>
            <person name="Wei L."/>
            <person name="Li C."/>
            <person name="Ma Q."/>
            <person name="Ju M."/>
            <person name="Zhao R."/>
            <person name="Li G."/>
            <person name="Mu C."/>
            <person name="Tian Q."/>
            <person name="Mei H."/>
            <person name="Zhang T."/>
            <person name="Gao T."/>
            <person name="Zhang H."/>
        </authorList>
    </citation>
    <scope>NUCLEOTIDE SEQUENCE</scope>
    <source>
        <strain evidence="2">G02</strain>
    </source>
</reference>
<evidence type="ECO:0000259" key="1">
    <source>
        <dbReference type="PROSITE" id="PS50878"/>
    </source>
</evidence>
<sequence length="428" mass="49277">MLLSEIEAEDCDLVEQKRLPTEEGESVVDITVSLHAMNGKSNCKTLKVNGIVSDKEILIDCRNTHCFIDEKVVRTLGCKLDNTTPMVIRVVDGNKIGSKMMYPKFNWEVQGYAYVQKIEIEKIVREMLGSGIIRPSQSSFASPVLLVKKKDGGWRLCADYRYLNKLTVKYNFPIPIIDELLDELRDAKYFSKTDLRLGYFQIRMREEDIPKTSFITHNRHYEFLVMPFELSNAPSTFQVLINSIFEPYLRKFVLVFFDDILIYSKDWGMHLVHLKKVMELLRKHEPYAKRSKCSFAQLKVEYLGYIISWEGVATNPQKIESMPNWPIPTTVKALRGFLWLTAYYRRFIKGYGAISKPLKVLLKKDAFKWNQESEMAFNQLKKVMTSAPVLAMPDFAQPFIVETDACGKGIGTVLMQGNRPIMPTSTTP</sequence>
<dbReference type="PROSITE" id="PS50878">
    <property type="entry name" value="RT_POL"/>
    <property type="match status" value="1"/>
</dbReference>
<dbReference type="SUPFAM" id="SSF56672">
    <property type="entry name" value="DNA/RNA polymerases"/>
    <property type="match status" value="1"/>
</dbReference>
<dbReference type="InterPro" id="IPR041577">
    <property type="entry name" value="RT_RNaseH_2"/>
</dbReference>
<dbReference type="InterPro" id="IPR043128">
    <property type="entry name" value="Rev_trsase/Diguanyl_cyclase"/>
</dbReference>
<gene>
    <name evidence="2" type="ORF">Sradi_4999300</name>
</gene>
<dbReference type="InterPro" id="IPR000477">
    <property type="entry name" value="RT_dom"/>
</dbReference>
<protein>
    <submittedName>
        <fullName evidence="2">Retrovirus-related Pol polyprotein from transposon</fullName>
    </submittedName>
</protein>
<dbReference type="PANTHER" id="PTHR33064:SF37">
    <property type="entry name" value="RIBONUCLEASE H"/>
    <property type="match status" value="1"/>
</dbReference>
<dbReference type="PANTHER" id="PTHR33064">
    <property type="entry name" value="POL PROTEIN"/>
    <property type="match status" value="1"/>
</dbReference>
<dbReference type="Pfam" id="PF17919">
    <property type="entry name" value="RT_RNaseH_2"/>
    <property type="match status" value="1"/>
</dbReference>
<dbReference type="AlphaFoldDB" id="A0AAW2MI31"/>
<organism evidence="2">
    <name type="scientific">Sesamum radiatum</name>
    <name type="common">Black benniseed</name>
    <dbReference type="NCBI Taxonomy" id="300843"/>
    <lineage>
        <taxon>Eukaryota</taxon>
        <taxon>Viridiplantae</taxon>
        <taxon>Streptophyta</taxon>
        <taxon>Embryophyta</taxon>
        <taxon>Tracheophyta</taxon>
        <taxon>Spermatophyta</taxon>
        <taxon>Magnoliopsida</taxon>
        <taxon>eudicotyledons</taxon>
        <taxon>Gunneridae</taxon>
        <taxon>Pentapetalae</taxon>
        <taxon>asterids</taxon>
        <taxon>lamiids</taxon>
        <taxon>Lamiales</taxon>
        <taxon>Pedaliaceae</taxon>
        <taxon>Sesamum</taxon>
    </lineage>
</organism>